<organism evidence="2 3">
    <name type="scientific">Natronospirillum operosum</name>
    <dbReference type="NCBI Taxonomy" id="2759953"/>
    <lineage>
        <taxon>Bacteria</taxon>
        <taxon>Pseudomonadati</taxon>
        <taxon>Pseudomonadota</taxon>
        <taxon>Gammaproteobacteria</taxon>
        <taxon>Oceanospirillales</taxon>
        <taxon>Natronospirillaceae</taxon>
        <taxon>Natronospirillum</taxon>
    </lineage>
</organism>
<keyword evidence="1" id="KW-0812">Transmembrane</keyword>
<feature type="transmembrane region" description="Helical" evidence="1">
    <location>
        <begin position="18"/>
        <end position="38"/>
    </location>
</feature>
<evidence type="ECO:0000313" key="2">
    <source>
        <dbReference type="EMBL" id="TGG91779.1"/>
    </source>
</evidence>
<dbReference type="RefSeq" id="WP_135484190.1">
    <property type="nucleotide sequence ID" value="NZ_SRMF01000007.1"/>
</dbReference>
<dbReference type="InterPro" id="IPR018750">
    <property type="entry name" value="DUF2306_membrane"/>
</dbReference>
<feature type="transmembrane region" description="Helical" evidence="1">
    <location>
        <begin position="150"/>
        <end position="170"/>
    </location>
</feature>
<keyword evidence="1" id="KW-1133">Transmembrane helix</keyword>
<proteinExistence type="predicted"/>
<feature type="transmembrane region" description="Helical" evidence="1">
    <location>
        <begin position="50"/>
        <end position="74"/>
    </location>
</feature>
<accession>A0A4Z0W824</accession>
<dbReference type="Pfam" id="PF10067">
    <property type="entry name" value="DUF2306"/>
    <property type="match status" value="1"/>
</dbReference>
<evidence type="ECO:0000256" key="1">
    <source>
        <dbReference type="SAM" id="Phobius"/>
    </source>
</evidence>
<keyword evidence="3" id="KW-1185">Reference proteome</keyword>
<reference evidence="2 3" key="1">
    <citation type="submission" date="2019-04" db="EMBL/GenBank/DDBJ databases">
        <title>Natronospirillum operosus gen. nov., sp. nov., a haloalkaliphilic satellite isolated from decaying biomass of laboratory culture of cyanobacterium Geitlerinema sp. and proposal of Natronospirillaceae fam. nov. and Saccharospirillaceae fam. nov.</title>
        <authorList>
            <person name="Kevbrin V."/>
            <person name="Boltyanskaya Y."/>
            <person name="Koziaeva V."/>
            <person name="Grouzdev D.S."/>
            <person name="Park M."/>
            <person name="Cho J."/>
        </authorList>
    </citation>
    <scope>NUCLEOTIDE SEQUENCE [LARGE SCALE GENOMIC DNA]</scope>
    <source>
        <strain evidence="2 3">G-116</strain>
    </source>
</reference>
<comment type="caution">
    <text evidence="2">The sequence shown here is derived from an EMBL/GenBank/DDBJ whole genome shotgun (WGS) entry which is preliminary data.</text>
</comment>
<dbReference type="OrthoDB" id="9815686at2"/>
<gene>
    <name evidence="2" type="ORF">E4656_15460</name>
</gene>
<keyword evidence="1" id="KW-0472">Membrane</keyword>
<sequence length="179" mass="19590">MSTDASSPIRPQPYQLNAALRVILWAGVVLAAFLLVRQLQIMLTYEFNQIGGIVMLAHSGVALVASLLTAWMLIGPKGTQVHRWMGRIWSVMLVFIAVSSFWLRDGFGAAMGWPLGLGPIHILSAVTVFSVTQGILAIRKGNLKVHISNMVTVCWALLIAGAFTLLPGRFMQQLAFFLI</sequence>
<dbReference type="Proteomes" id="UP000297475">
    <property type="component" value="Unassembled WGS sequence"/>
</dbReference>
<name>A0A4Z0W824_9GAMM</name>
<protein>
    <submittedName>
        <fullName evidence="2">DUF2306 domain-containing protein</fullName>
    </submittedName>
</protein>
<feature type="transmembrane region" description="Helical" evidence="1">
    <location>
        <begin position="115"/>
        <end position="138"/>
    </location>
</feature>
<feature type="transmembrane region" description="Helical" evidence="1">
    <location>
        <begin position="86"/>
        <end position="103"/>
    </location>
</feature>
<dbReference type="EMBL" id="SRMF01000007">
    <property type="protein sequence ID" value="TGG91779.1"/>
    <property type="molecule type" value="Genomic_DNA"/>
</dbReference>
<dbReference type="AlphaFoldDB" id="A0A4Z0W824"/>
<evidence type="ECO:0000313" key="3">
    <source>
        <dbReference type="Proteomes" id="UP000297475"/>
    </source>
</evidence>